<evidence type="ECO:0000259" key="2">
    <source>
        <dbReference type="PROSITE" id="PS50948"/>
    </source>
</evidence>
<evidence type="ECO:0000313" key="3">
    <source>
        <dbReference type="EMBL" id="PVD31498.1"/>
    </source>
</evidence>
<sequence length="546" mass="61074">MQRLAALQFCLWYAAAGRESRSLVTSAQSNGPHEDFLWDLKVSSLRACALACTVDDKCSFFSFWKNSLEVGPLCRGHSQQPASTSKQPISTPDAVTFQVSKFWVSEESQGYSGNTDSTQRTVYMSEDNGSNTGGGVDVSSPCSPIQSTQADAGTGSPTLEELTTGNQEETATVLASDWFNIRCRDSADCTMANSDCFSTRCLCSIGYYYSSGTNTCLRGCAATNLTDSFTRYAFYYIDGYHNKTMVADTPGPCRESCAAEAWCRSFDYEVSTRSVCKLNSVTALDVPSADLRFSTRLYFYLAVDRGDHCIPTEAYFHVATRYRCIWCNPADAELSPKSRRAERAARRERRPKKCREPKMPPKSPAKSRRGEGEEPLKSEEAEEQSQRCQRAKSEPKEPKSQSQRAKRAHKSQRAKEPKEAKSLKSQRAKEPKSQRERPKSQRAKEPSSQRAQEPKKPKEPKEPKRKSKRKSAKAPRAQRAQEPKEPKSPRAKKPKKPRANEPRAPEPRAKSQSQEPKSNPSQEPRSKKDQGSPRAQEPKSPRAQEP</sequence>
<dbReference type="AlphaFoldDB" id="A0A2T7PDK6"/>
<feature type="compositionally biased region" description="Basic and acidic residues" evidence="1">
    <location>
        <begin position="336"/>
        <end position="345"/>
    </location>
</feature>
<protein>
    <recommendedName>
        <fullName evidence="2">Apple domain-containing protein</fullName>
    </recommendedName>
</protein>
<name>A0A2T7PDK6_POMCA</name>
<dbReference type="Pfam" id="PF14295">
    <property type="entry name" value="PAN_4"/>
    <property type="match status" value="1"/>
</dbReference>
<accession>A0A2T7PDK6</accession>
<feature type="compositionally biased region" description="Basic and acidic residues" evidence="1">
    <location>
        <begin position="498"/>
        <end position="509"/>
    </location>
</feature>
<feature type="region of interest" description="Disordered" evidence="1">
    <location>
        <begin position="336"/>
        <end position="546"/>
    </location>
</feature>
<dbReference type="InterPro" id="IPR003609">
    <property type="entry name" value="Pan_app"/>
</dbReference>
<dbReference type="Proteomes" id="UP000245119">
    <property type="component" value="Linkage Group LG4"/>
</dbReference>
<organism evidence="3 4">
    <name type="scientific">Pomacea canaliculata</name>
    <name type="common">Golden apple snail</name>
    <dbReference type="NCBI Taxonomy" id="400727"/>
    <lineage>
        <taxon>Eukaryota</taxon>
        <taxon>Metazoa</taxon>
        <taxon>Spiralia</taxon>
        <taxon>Lophotrochozoa</taxon>
        <taxon>Mollusca</taxon>
        <taxon>Gastropoda</taxon>
        <taxon>Caenogastropoda</taxon>
        <taxon>Architaenioglossa</taxon>
        <taxon>Ampullarioidea</taxon>
        <taxon>Ampullariidae</taxon>
        <taxon>Pomacea</taxon>
    </lineage>
</organism>
<gene>
    <name evidence="3" type="ORF">C0Q70_06910</name>
</gene>
<feature type="domain" description="Apple" evidence="2">
    <location>
        <begin position="220"/>
        <end position="302"/>
    </location>
</feature>
<reference evidence="3 4" key="1">
    <citation type="submission" date="2018-04" db="EMBL/GenBank/DDBJ databases">
        <title>The genome of golden apple snail Pomacea canaliculata provides insight into stress tolerance and invasive adaptation.</title>
        <authorList>
            <person name="Liu C."/>
            <person name="Liu B."/>
            <person name="Ren Y."/>
            <person name="Zhang Y."/>
            <person name="Wang H."/>
            <person name="Li S."/>
            <person name="Jiang F."/>
            <person name="Yin L."/>
            <person name="Zhang G."/>
            <person name="Qian W."/>
            <person name="Fan W."/>
        </authorList>
    </citation>
    <scope>NUCLEOTIDE SEQUENCE [LARGE SCALE GENOMIC DNA]</scope>
    <source>
        <strain evidence="3">SZHN2017</strain>
        <tissue evidence="3">Muscle</tissue>
    </source>
</reference>
<feature type="compositionally biased region" description="Basic and acidic residues" evidence="1">
    <location>
        <begin position="479"/>
        <end position="488"/>
    </location>
</feature>
<evidence type="ECO:0000256" key="1">
    <source>
        <dbReference type="SAM" id="MobiDB-lite"/>
    </source>
</evidence>
<feature type="compositionally biased region" description="Basic and acidic residues" evidence="1">
    <location>
        <begin position="524"/>
        <end position="546"/>
    </location>
</feature>
<feature type="region of interest" description="Disordered" evidence="1">
    <location>
        <begin position="147"/>
        <end position="166"/>
    </location>
</feature>
<proteinExistence type="predicted"/>
<feature type="compositionally biased region" description="Polar residues" evidence="1">
    <location>
        <begin position="510"/>
        <end position="523"/>
    </location>
</feature>
<dbReference type="EMBL" id="PZQS01000004">
    <property type="protein sequence ID" value="PVD31498.1"/>
    <property type="molecule type" value="Genomic_DNA"/>
</dbReference>
<feature type="compositionally biased region" description="Basic residues" evidence="1">
    <location>
        <begin position="463"/>
        <end position="473"/>
    </location>
</feature>
<comment type="caution">
    <text evidence="3">The sequence shown here is derived from an EMBL/GenBank/DDBJ whole genome shotgun (WGS) entry which is preliminary data.</text>
</comment>
<dbReference type="Pfam" id="PF00024">
    <property type="entry name" value="PAN_1"/>
    <property type="match status" value="1"/>
</dbReference>
<evidence type="ECO:0000313" key="4">
    <source>
        <dbReference type="Proteomes" id="UP000245119"/>
    </source>
</evidence>
<dbReference type="SUPFAM" id="SSF57414">
    <property type="entry name" value="Hairpin loop containing domain-like"/>
    <property type="match status" value="1"/>
</dbReference>
<feature type="compositionally biased region" description="Basic and acidic residues" evidence="1">
    <location>
        <begin position="368"/>
        <end position="379"/>
    </location>
</feature>
<feature type="compositionally biased region" description="Basic and acidic residues" evidence="1">
    <location>
        <begin position="413"/>
        <end position="462"/>
    </location>
</feature>
<dbReference type="PROSITE" id="PS50948">
    <property type="entry name" value="PAN"/>
    <property type="match status" value="1"/>
</dbReference>
<keyword evidence="4" id="KW-1185">Reference proteome</keyword>
<dbReference type="OrthoDB" id="6122582at2759"/>